<proteinExistence type="predicted"/>
<dbReference type="EMBL" id="JAMYWD010000003">
    <property type="protein sequence ID" value="KAJ4975177.1"/>
    <property type="molecule type" value="Genomic_DNA"/>
</dbReference>
<name>A0A9Q0QXA5_9MAGN</name>
<keyword evidence="2" id="KW-1185">Reference proteome</keyword>
<accession>A0A9Q0QXA5</accession>
<protein>
    <submittedName>
        <fullName evidence="1">Uncharacterized protein</fullName>
    </submittedName>
</protein>
<gene>
    <name evidence="1" type="ORF">NE237_000283</name>
</gene>
<dbReference type="Proteomes" id="UP001141806">
    <property type="component" value="Unassembled WGS sequence"/>
</dbReference>
<comment type="caution">
    <text evidence="1">The sequence shown here is derived from an EMBL/GenBank/DDBJ whole genome shotgun (WGS) entry which is preliminary data.</text>
</comment>
<dbReference type="AlphaFoldDB" id="A0A9Q0QXA5"/>
<sequence length="142" mass="16020">MKAAISSGPSMYPLPLKSFAVMAPLAPELTECFPFFLRKLSISSMLIRPAITVGVKFLQKTLHLFVEKLTHVCFTGDCVELRSRSRKLKGKVIVGISKLSQPVTQLIPIERSEMKIPDQVHLRKWVSNLFPHFQVMLLTGKE</sequence>
<evidence type="ECO:0000313" key="1">
    <source>
        <dbReference type="EMBL" id="KAJ4975177.1"/>
    </source>
</evidence>
<evidence type="ECO:0000313" key="2">
    <source>
        <dbReference type="Proteomes" id="UP001141806"/>
    </source>
</evidence>
<organism evidence="1 2">
    <name type="scientific">Protea cynaroides</name>
    <dbReference type="NCBI Taxonomy" id="273540"/>
    <lineage>
        <taxon>Eukaryota</taxon>
        <taxon>Viridiplantae</taxon>
        <taxon>Streptophyta</taxon>
        <taxon>Embryophyta</taxon>
        <taxon>Tracheophyta</taxon>
        <taxon>Spermatophyta</taxon>
        <taxon>Magnoliopsida</taxon>
        <taxon>Proteales</taxon>
        <taxon>Proteaceae</taxon>
        <taxon>Protea</taxon>
    </lineage>
</organism>
<reference evidence="1" key="1">
    <citation type="journal article" date="2023" name="Plant J.">
        <title>The genome of the king protea, Protea cynaroides.</title>
        <authorList>
            <person name="Chang J."/>
            <person name="Duong T.A."/>
            <person name="Schoeman C."/>
            <person name="Ma X."/>
            <person name="Roodt D."/>
            <person name="Barker N."/>
            <person name="Li Z."/>
            <person name="Van de Peer Y."/>
            <person name="Mizrachi E."/>
        </authorList>
    </citation>
    <scope>NUCLEOTIDE SEQUENCE</scope>
    <source>
        <tissue evidence="1">Young leaves</tissue>
    </source>
</reference>